<name>A0A239C0T5_9FIRM</name>
<gene>
    <name evidence="2" type="ORF">SAMN05446037_1004214</name>
</gene>
<keyword evidence="1" id="KW-0812">Transmembrane</keyword>
<evidence type="ECO:0000313" key="2">
    <source>
        <dbReference type="EMBL" id="SNS12993.1"/>
    </source>
</evidence>
<keyword evidence="1" id="KW-0472">Membrane</keyword>
<dbReference type="OrthoDB" id="1739584at2"/>
<evidence type="ECO:0000313" key="3">
    <source>
        <dbReference type="Proteomes" id="UP000198304"/>
    </source>
</evidence>
<sequence>MTWCPKCKAEYREEFNICSECNVALASELQVDREVDYDKEAFLIAVNSDLEAQVLESLLLSNGIPVLKKYNQAGGYLKIYMGATNFGVNLYVPSRLLKKAQEIVDTQNEVDMEGTSISDEENMTDLEKAYQKQRRIKTWIIVLFIMPGFLWIYITVVWTLMKHIFG</sequence>
<evidence type="ECO:0000256" key="1">
    <source>
        <dbReference type="SAM" id="Phobius"/>
    </source>
</evidence>
<organism evidence="2 3">
    <name type="scientific">Anaerovirgula multivorans</name>
    <dbReference type="NCBI Taxonomy" id="312168"/>
    <lineage>
        <taxon>Bacteria</taxon>
        <taxon>Bacillati</taxon>
        <taxon>Bacillota</taxon>
        <taxon>Clostridia</taxon>
        <taxon>Peptostreptococcales</taxon>
        <taxon>Natronincolaceae</taxon>
        <taxon>Anaerovirgula</taxon>
    </lineage>
</organism>
<proteinExistence type="predicted"/>
<accession>A0A239C0T5</accession>
<dbReference type="AlphaFoldDB" id="A0A239C0T5"/>
<dbReference type="EMBL" id="FZOJ01000004">
    <property type="protein sequence ID" value="SNS12993.1"/>
    <property type="molecule type" value="Genomic_DNA"/>
</dbReference>
<keyword evidence="3" id="KW-1185">Reference proteome</keyword>
<dbReference type="Proteomes" id="UP000198304">
    <property type="component" value="Unassembled WGS sequence"/>
</dbReference>
<reference evidence="2 3" key="1">
    <citation type="submission" date="2017-06" db="EMBL/GenBank/DDBJ databases">
        <authorList>
            <person name="Kim H.J."/>
            <person name="Triplett B.A."/>
        </authorList>
    </citation>
    <scope>NUCLEOTIDE SEQUENCE [LARGE SCALE GENOMIC DNA]</scope>
    <source>
        <strain evidence="2 3">SCA</strain>
    </source>
</reference>
<feature type="transmembrane region" description="Helical" evidence="1">
    <location>
        <begin position="138"/>
        <end position="161"/>
    </location>
</feature>
<protein>
    <submittedName>
        <fullName evidence="2">Putative signal transducing protein</fullName>
    </submittedName>
</protein>
<dbReference type="RefSeq" id="WP_089281986.1">
    <property type="nucleotide sequence ID" value="NZ_FZOJ01000004.1"/>
</dbReference>
<keyword evidence="1" id="KW-1133">Transmembrane helix</keyword>